<dbReference type="EMBL" id="MU825882">
    <property type="protein sequence ID" value="KAJ7385158.1"/>
    <property type="molecule type" value="Genomic_DNA"/>
</dbReference>
<dbReference type="OrthoDB" id="5990236at2759"/>
<evidence type="ECO:0000313" key="3">
    <source>
        <dbReference type="Proteomes" id="UP001163046"/>
    </source>
</evidence>
<comment type="caution">
    <text evidence="2">The sequence shown here is derived from an EMBL/GenBank/DDBJ whole genome shotgun (WGS) entry which is preliminary data.</text>
</comment>
<sequence length="275" mass="30400">MPNDFGGEKEVLALKASADGDFLYNPTSIALCSDESLALLRLLVAWELFFNANYYAEHSIFSEVSHDTNISTETLFSITLKSPAEKKFTDTKDKCEAVKDQALSTCIVGEWSSLLNILALASVISRPLFSVYPDVNFHYLTLLHRIVRAGGFDNHPGTWFKPNHFVPIVLSKLKQNDKGTEKRQKKFSGNAKPKTVKPKSQLTLFSFQKKLASTHQTPPSEPAQKRTVEMAGIGDNGQASKKPETSAPPVSQKRSFSSGKKSFRGVIGRCSNTQI</sequence>
<evidence type="ECO:0000313" key="2">
    <source>
        <dbReference type="EMBL" id="KAJ7385158.1"/>
    </source>
</evidence>
<accession>A0A9W9ZNW6</accession>
<organism evidence="2 3">
    <name type="scientific">Desmophyllum pertusum</name>
    <dbReference type="NCBI Taxonomy" id="174260"/>
    <lineage>
        <taxon>Eukaryota</taxon>
        <taxon>Metazoa</taxon>
        <taxon>Cnidaria</taxon>
        <taxon>Anthozoa</taxon>
        <taxon>Hexacorallia</taxon>
        <taxon>Scleractinia</taxon>
        <taxon>Caryophylliina</taxon>
        <taxon>Caryophylliidae</taxon>
        <taxon>Desmophyllum</taxon>
    </lineage>
</organism>
<dbReference type="Proteomes" id="UP001163046">
    <property type="component" value="Unassembled WGS sequence"/>
</dbReference>
<name>A0A9W9ZNW6_9CNID</name>
<reference evidence="2" key="1">
    <citation type="submission" date="2023-01" db="EMBL/GenBank/DDBJ databases">
        <title>Genome assembly of the deep-sea coral Lophelia pertusa.</title>
        <authorList>
            <person name="Herrera S."/>
            <person name="Cordes E."/>
        </authorList>
    </citation>
    <scope>NUCLEOTIDE SEQUENCE</scope>
    <source>
        <strain evidence="2">USNM1676648</strain>
        <tissue evidence="2">Polyp</tissue>
    </source>
</reference>
<keyword evidence="3" id="KW-1185">Reference proteome</keyword>
<gene>
    <name evidence="2" type="ORF">OS493_017535</name>
</gene>
<feature type="region of interest" description="Disordered" evidence="1">
    <location>
        <begin position="212"/>
        <end position="275"/>
    </location>
</feature>
<evidence type="ECO:0000256" key="1">
    <source>
        <dbReference type="SAM" id="MobiDB-lite"/>
    </source>
</evidence>
<dbReference type="AlphaFoldDB" id="A0A9W9ZNW6"/>
<proteinExistence type="predicted"/>
<feature type="region of interest" description="Disordered" evidence="1">
    <location>
        <begin position="176"/>
        <end position="198"/>
    </location>
</feature>
<protein>
    <submittedName>
        <fullName evidence="2">Uncharacterized protein</fullName>
    </submittedName>
</protein>